<name>A0A8H7VS30_9FUNG</name>
<accession>A0A8H7VS30</accession>
<sequence length="308" mass="35154">MADKNRKSTQFIPGWPTSHAPKNTTESVKTSSIHEESLDLVPTNELQQGQLYIIKIKLIAIALFQGWDDEMCCFSILRTDLLEDLRWSEARYLPENFDAYLAFDYAGNPPIHLWTKHLRAVIPINWFNIFEEARHMQRQWNVSYWDAPAIESAKPFYSLTDSPVTELDDEEDVIQEGTVIGTEMTLKETKYYSPQMSRVLPSEPPTSSIVPTDNTTTPAMRLQKHNFSFAALQRLLEAEDISTGDLDRGDISKGRISYLKSSIKTLLLKKPGSTLSERQVYSSVSFALSSKELAMCLEIIDFLSLYIR</sequence>
<evidence type="ECO:0000313" key="3">
    <source>
        <dbReference type="Proteomes" id="UP000613177"/>
    </source>
</evidence>
<reference evidence="2" key="1">
    <citation type="submission" date="2021-01" db="EMBL/GenBank/DDBJ databases">
        <title>Metabolic potential, ecology and presence of endohyphal bacteria is reflected in genomic diversity of Mucoromycotina.</title>
        <authorList>
            <person name="Muszewska A."/>
            <person name="Okrasinska A."/>
            <person name="Steczkiewicz K."/>
            <person name="Drgas O."/>
            <person name="Orlowska M."/>
            <person name="Perlinska-Lenart U."/>
            <person name="Aleksandrzak-Piekarczyk T."/>
            <person name="Szatraj K."/>
            <person name="Zielenkiewicz U."/>
            <person name="Pilsyk S."/>
            <person name="Malc E."/>
            <person name="Mieczkowski P."/>
            <person name="Kruszewska J.S."/>
            <person name="Biernat P."/>
            <person name="Pawlowska J."/>
        </authorList>
    </citation>
    <scope>NUCLEOTIDE SEQUENCE</scope>
    <source>
        <strain evidence="2">WA0000018081</strain>
    </source>
</reference>
<dbReference type="AlphaFoldDB" id="A0A8H7VS30"/>
<keyword evidence="3" id="KW-1185">Reference proteome</keyword>
<organism evidence="2 3">
    <name type="scientific">Thamnidium elegans</name>
    <dbReference type="NCBI Taxonomy" id="101142"/>
    <lineage>
        <taxon>Eukaryota</taxon>
        <taxon>Fungi</taxon>
        <taxon>Fungi incertae sedis</taxon>
        <taxon>Mucoromycota</taxon>
        <taxon>Mucoromycotina</taxon>
        <taxon>Mucoromycetes</taxon>
        <taxon>Mucorales</taxon>
        <taxon>Mucorineae</taxon>
        <taxon>Mucoraceae</taxon>
        <taxon>Thamnidium</taxon>
    </lineage>
</organism>
<gene>
    <name evidence="2" type="ORF">INT48_001612</name>
</gene>
<dbReference type="EMBL" id="JAEPRE010000172">
    <property type="protein sequence ID" value="KAG2231005.1"/>
    <property type="molecule type" value="Genomic_DNA"/>
</dbReference>
<comment type="caution">
    <text evidence="2">The sequence shown here is derived from an EMBL/GenBank/DDBJ whole genome shotgun (WGS) entry which is preliminary data.</text>
</comment>
<evidence type="ECO:0000313" key="2">
    <source>
        <dbReference type="EMBL" id="KAG2231005.1"/>
    </source>
</evidence>
<proteinExistence type="predicted"/>
<dbReference type="Proteomes" id="UP000613177">
    <property type="component" value="Unassembled WGS sequence"/>
</dbReference>
<evidence type="ECO:0000256" key="1">
    <source>
        <dbReference type="SAM" id="MobiDB-lite"/>
    </source>
</evidence>
<protein>
    <submittedName>
        <fullName evidence="2">Uncharacterized protein</fullName>
    </submittedName>
</protein>
<feature type="region of interest" description="Disordered" evidence="1">
    <location>
        <begin position="1"/>
        <end position="26"/>
    </location>
</feature>